<dbReference type="SUPFAM" id="SSF52374">
    <property type="entry name" value="Nucleotidylyl transferase"/>
    <property type="match status" value="1"/>
</dbReference>
<evidence type="ECO:0000256" key="9">
    <source>
        <dbReference type="HAMAP-Rule" id="MF_00123"/>
    </source>
</evidence>
<evidence type="ECO:0000259" key="13">
    <source>
        <dbReference type="SMART" id="SM01016"/>
    </source>
</evidence>
<dbReference type="SUPFAM" id="SSF47323">
    <property type="entry name" value="Anticodon-binding domain of a subclass of class I aminoacyl-tRNA synthetases"/>
    <property type="match status" value="1"/>
</dbReference>
<dbReference type="InterPro" id="IPR014729">
    <property type="entry name" value="Rossmann-like_a/b/a_fold"/>
</dbReference>
<dbReference type="Pfam" id="PF05746">
    <property type="entry name" value="DALR_1"/>
    <property type="match status" value="1"/>
</dbReference>
<feature type="coiled-coil region" evidence="11">
    <location>
        <begin position="242"/>
        <end position="276"/>
    </location>
</feature>
<dbReference type="InterPro" id="IPR008909">
    <property type="entry name" value="DALR_anticod-bd"/>
</dbReference>
<comment type="similarity">
    <text evidence="1 9 10">Belongs to the class-I aminoacyl-tRNA synthetase family.</text>
</comment>
<name>A0ABP8N661_9BACT</name>
<dbReference type="Gene3D" id="3.40.50.620">
    <property type="entry name" value="HUPs"/>
    <property type="match status" value="1"/>
</dbReference>
<dbReference type="Gene3D" id="3.30.1360.70">
    <property type="entry name" value="Arginyl tRNA synthetase N-terminal domain"/>
    <property type="match status" value="1"/>
</dbReference>
<dbReference type="HAMAP" id="MF_00123">
    <property type="entry name" value="Arg_tRNA_synth"/>
    <property type="match status" value="1"/>
</dbReference>
<proteinExistence type="inferred from homology"/>
<evidence type="ECO:0000256" key="11">
    <source>
        <dbReference type="SAM" id="Coils"/>
    </source>
</evidence>
<keyword evidence="4 9" id="KW-0547">Nucleotide-binding</keyword>
<dbReference type="Proteomes" id="UP001500840">
    <property type="component" value="Unassembled WGS sequence"/>
</dbReference>
<accession>A0ABP8N661</accession>
<evidence type="ECO:0000256" key="4">
    <source>
        <dbReference type="ARBA" id="ARBA00022741"/>
    </source>
</evidence>
<evidence type="ECO:0000313" key="15">
    <source>
        <dbReference type="Proteomes" id="UP001500840"/>
    </source>
</evidence>
<comment type="caution">
    <text evidence="14">The sequence shown here is derived from an EMBL/GenBank/DDBJ whole genome shotgun (WGS) entry which is preliminary data.</text>
</comment>
<comment type="catalytic activity">
    <reaction evidence="8 9">
        <text>tRNA(Arg) + L-arginine + ATP = L-arginyl-tRNA(Arg) + AMP + diphosphate</text>
        <dbReference type="Rhea" id="RHEA:20301"/>
        <dbReference type="Rhea" id="RHEA-COMP:9658"/>
        <dbReference type="Rhea" id="RHEA-COMP:9673"/>
        <dbReference type="ChEBI" id="CHEBI:30616"/>
        <dbReference type="ChEBI" id="CHEBI:32682"/>
        <dbReference type="ChEBI" id="CHEBI:33019"/>
        <dbReference type="ChEBI" id="CHEBI:78442"/>
        <dbReference type="ChEBI" id="CHEBI:78513"/>
        <dbReference type="ChEBI" id="CHEBI:456215"/>
        <dbReference type="EC" id="6.1.1.19"/>
    </reaction>
</comment>
<dbReference type="SMART" id="SM01016">
    <property type="entry name" value="Arg_tRNA_synt_N"/>
    <property type="match status" value="1"/>
</dbReference>
<dbReference type="Gene3D" id="1.10.730.10">
    <property type="entry name" value="Isoleucyl-tRNA Synthetase, Domain 1"/>
    <property type="match status" value="1"/>
</dbReference>
<evidence type="ECO:0000256" key="5">
    <source>
        <dbReference type="ARBA" id="ARBA00022840"/>
    </source>
</evidence>
<keyword evidence="6 9" id="KW-0648">Protein biosynthesis</keyword>
<keyword evidence="11" id="KW-0175">Coiled coil</keyword>
<dbReference type="InterPro" id="IPR005148">
    <property type="entry name" value="Arg-tRNA-synth_N"/>
</dbReference>
<dbReference type="InterPro" id="IPR001278">
    <property type="entry name" value="Arg-tRNA-ligase"/>
</dbReference>
<sequence>MHLPNQFSVRFAEALKTFVEDPSPFASMIRSTNDPKFGDYQANCAMPLSKQIGKNPRELASGIVEKLDLDAVCEPPEIAGPGFINLRLKDSFLLQSLRDMLADPRCLVSLANPKRKVIVDFSSPNVAKPMHVGHIRSTVIGDAIARTLAFLGHDVITDNHLGDWGTQFGIIIYGYKHFGDADKVAKNPVTELASLYRFVNQLIEYRKAKRAAEQIPAQLTAAKSEVTAAEQTLQAAADPKAQKQAKKALASAKKKVESLEAQSESLREKIEAVEGDAELVAQANAHPDVENAVLQETVKLHQGDSENIALWTKFLPHCKDEINRIYNRLNVTFDHTLGESFYHSMLEPVVEDLEKRGLARDSEGAVCVFLDEFDAPMIVRKKDGAFLYATTDIATLKYRLEEFNPDEILYVVDSRQSEHFDKLFAVARKIGMENVKMVHVNFGTVLGENGKPLKTRSGTLIGLEGLLDDAVNRAREVVCNPERIEKIDPPMDDAEREQVAQVVGHGAIKYADLSHHRTSDYSFSLDKMVALEGNTSAYVQYAYARTQGILRKAGVTDSDVTSIDAELTEFTHPAERALAVKLLRFEEALVSVHQDYAPNALVDYLYETAKAYAVFNDNCHVLKAESESIASLRLALVALTGRVIRVALSLLGINVVARM</sequence>
<dbReference type="NCBIfam" id="TIGR00456">
    <property type="entry name" value="argS"/>
    <property type="match status" value="1"/>
</dbReference>
<evidence type="ECO:0000256" key="3">
    <source>
        <dbReference type="ARBA" id="ARBA00022598"/>
    </source>
</evidence>
<evidence type="ECO:0000259" key="12">
    <source>
        <dbReference type="SMART" id="SM00836"/>
    </source>
</evidence>
<dbReference type="InterPro" id="IPR009080">
    <property type="entry name" value="tRNAsynth_Ia_anticodon-bd"/>
</dbReference>
<organism evidence="14 15">
    <name type="scientific">Novipirellula rosea</name>
    <dbReference type="NCBI Taxonomy" id="1031540"/>
    <lineage>
        <taxon>Bacteria</taxon>
        <taxon>Pseudomonadati</taxon>
        <taxon>Planctomycetota</taxon>
        <taxon>Planctomycetia</taxon>
        <taxon>Pirellulales</taxon>
        <taxon>Pirellulaceae</taxon>
        <taxon>Novipirellula</taxon>
    </lineage>
</organism>
<evidence type="ECO:0000256" key="8">
    <source>
        <dbReference type="ARBA" id="ARBA00049339"/>
    </source>
</evidence>
<dbReference type="Pfam" id="PF00750">
    <property type="entry name" value="tRNA-synt_1d"/>
    <property type="match status" value="2"/>
</dbReference>
<dbReference type="EMBL" id="BAABGA010000058">
    <property type="protein sequence ID" value="GAA4461993.1"/>
    <property type="molecule type" value="Genomic_DNA"/>
</dbReference>
<evidence type="ECO:0000256" key="7">
    <source>
        <dbReference type="ARBA" id="ARBA00023146"/>
    </source>
</evidence>
<feature type="domain" description="Arginyl tRNA synthetase N-terminal" evidence="13">
    <location>
        <begin position="5"/>
        <end position="88"/>
    </location>
</feature>
<dbReference type="PANTHER" id="PTHR11956:SF5">
    <property type="entry name" value="ARGININE--TRNA LIGASE, CYTOPLASMIC"/>
    <property type="match status" value="1"/>
</dbReference>
<evidence type="ECO:0000256" key="10">
    <source>
        <dbReference type="RuleBase" id="RU363038"/>
    </source>
</evidence>
<keyword evidence="2 9" id="KW-0963">Cytoplasm</keyword>
<dbReference type="PRINTS" id="PR01038">
    <property type="entry name" value="TRNASYNTHARG"/>
</dbReference>
<dbReference type="GO" id="GO:0016874">
    <property type="term" value="F:ligase activity"/>
    <property type="evidence" value="ECO:0007669"/>
    <property type="project" value="UniProtKB-KW"/>
</dbReference>
<dbReference type="SMART" id="SM00836">
    <property type="entry name" value="DALR_1"/>
    <property type="match status" value="1"/>
</dbReference>
<evidence type="ECO:0000313" key="14">
    <source>
        <dbReference type="EMBL" id="GAA4461993.1"/>
    </source>
</evidence>
<dbReference type="CDD" id="cd00671">
    <property type="entry name" value="ArgRS_core"/>
    <property type="match status" value="1"/>
</dbReference>
<comment type="subunit">
    <text evidence="9">Monomer.</text>
</comment>
<dbReference type="RefSeq" id="WP_345325748.1">
    <property type="nucleotide sequence ID" value="NZ_BAABGA010000058.1"/>
</dbReference>
<gene>
    <name evidence="9 14" type="primary">argS</name>
    <name evidence="14" type="ORF">GCM10023156_45320</name>
</gene>
<keyword evidence="5 9" id="KW-0067">ATP-binding</keyword>
<dbReference type="SUPFAM" id="SSF55190">
    <property type="entry name" value="Arginyl-tRNA synthetase (ArgRS), N-terminal 'additional' domain"/>
    <property type="match status" value="1"/>
</dbReference>
<evidence type="ECO:0000256" key="2">
    <source>
        <dbReference type="ARBA" id="ARBA00022490"/>
    </source>
</evidence>
<feature type="short sequence motif" description="'HIGH' region" evidence="9">
    <location>
        <begin position="124"/>
        <end position="134"/>
    </location>
</feature>
<dbReference type="EC" id="6.1.1.19" evidence="9"/>
<dbReference type="InterPro" id="IPR035684">
    <property type="entry name" value="ArgRS_core"/>
</dbReference>
<dbReference type="Pfam" id="PF03485">
    <property type="entry name" value="Arg_tRNA_synt_N"/>
    <property type="match status" value="1"/>
</dbReference>
<dbReference type="InterPro" id="IPR036695">
    <property type="entry name" value="Arg-tRNA-synth_N_sf"/>
</dbReference>
<keyword evidence="3 9" id="KW-0436">Ligase</keyword>
<reference evidence="15" key="1">
    <citation type="journal article" date="2019" name="Int. J. Syst. Evol. Microbiol.">
        <title>The Global Catalogue of Microorganisms (GCM) 10K type strain sequencing project: providing services to taxonomists for standard genome sequencing and annotation.</title>
        <authorList>
            <consortium name="The Broad Institute Genomics Platform"/>
            <consortium name="The Broad Institute Genome Sequencing Center for Infectious Disease"/>
            <person name="Wu L."/>
            <person name="Ma J."/>
        </authorList>
    </citation>
    <scope>NUCLEOTIDE SEQUENCE [LARGE SCALE GENOMIC DNA]</scope>
    <source>
        <strain evidence="15">JCM 17759</strain>
    </source>
</reference>
<evidence type="ECO:0000256" key="1">
    <source>
        <dbReference type="ARBA" id="ARBA00005594"/>
    </source>
</evidence>
<dbReference type="PANTHER" id="PTHR11956">
    <property type="entry name" value="ARGINYL-TRNA SYNTHETASE"/>
    <property type="match status" value="1"/>
</dbReference>
<evidence type="ECO:0000256" key="6">
    <source>
        <dbReference type="ARBA" id="ARBA00022917"/>
    </source>
</evidence>
<dbReference type="PROSITE" id="PS00178">
    <property type="entry name" value="AA_TRNA_LIGASE_I"/>
    <property type="match status" value="1"/>
</dbReference>
<protein>
    <recommendedName>
        <fullName evidence="9">Arginine--tRNA ligase</fullName>
        <ecNumber evidence="9">6.1.1.19</ecNumber>
    </recommendedName>
    <alternativeName>
        <fullName evidence="9">Arginyl-tRNA synthetase</fullName>
        <shortName evidence="9">ArgRS</shortName>
    </alternativeName>
</protein>
<keyword evidence="15" id="KW-1185">Reference proteome</keyword>
<comment type="subcellular location">
    <subcellularLocation>
        <location evidence="9">Cytoplasm</location>
    </subcellularLocation>
</comment>
<dbReference type="InterPro" id="IPR001412">
    <property type="entry name" value="aa-tRNA-synth_I_CS"/>
</dbReference>
<keyword evidence="7 9" id="KW-0030">Aminoacyl-tRNA synthetase</keyword>
<feature type="domain" description="DALR anticodon binding" evidence="12">
    <location>
        <begin position="539"/>
        <end position="659"/>
    </location>
</feature>